<proteinExistence type="predicted"/>
<comment type="caution">
    <text evidence="2">The sequence shown here is derived from an EMBL/GenBank/DDBJ whole genome shotgun (WGS) entry which is preliminary data.</text>
</comment>
<keyword evidence="3" id="KW-1185">Reference proteome</keyword>
<feature type="region of interest" description="Disordered" evidence="1">
    <location>
        <begin position="95"/>
        <end position="114"/>
    </location>
</feature>
<evidence type="ECO:0000313" key="3">
    <source>
        <dbReference type="Proteomes" id="UP000218231"/>
    </source>
</evidence>
<dbReference type="Proteomes" id="UP000218231">
    <property type="component" value="Unassembled WGS sequence"/>
</dbReference>
<gene>
    <name evidence="2" type="ORF">WR25_08923</name>
</gene>
<organism evidence="2 3">
    <name type="scientific">Diploscapter pachys</name>
    <dbReference type="NCBI Taxonomy" id="2018661"/>
    <lineage>
        <taxon>Eukaryota</taxon>
        <taxon>Metazoa</taxon>
        <taxon>Ecdysozoa</taxon>
        <taxon>Nematoda</taxon>
        <taxon>Chromadorea</taxon>
        <taxon>Rhabditida</taxon>
        <taxon>Rhabditina</taxon>
        <taxon>Rhabditomorpha</taxon>
        <taxon>Rhabditoidea</taxon>
        <taxon>Rhabditidae</taxon>
        <taxon>Diploscapter</taxon>
    </lineage>
</organism>
<feature type="compositionally biased region" description="Acidic residues" evidence="1">
    <location>
        <begin position="190"/>
        <end position="201"/>
    </location>
</feature>
<dbReference type="AlphaFoldDB" id="A0A2A2LSQ2"/>
<accession>A0A2A2LSQ2</accession>
<evidence type="ECO:0000256" key="1">
    <source>
        <dbReference type="SAM" id="MobiDB-lite"/>
    </source>
</evidence>
<name>A0A2A2LSQ2_9BILA</name>
<feature type="region of interest" description="Disordered" evidence="1">
    <location>
        <begin position="1"/>
        <end position="38"/>
    </location>
</feature>
<sequence>MLHAASPTSFGRSNPSVYSHPATSSTSGPVTMFDSNSMMDQDHDVGNFYYVQEPRTKRHHEGEDMFSEYAPRQKRKFDRISERFQNFSISKNAPLLTGTSTMDTSSDEEFDDGNSPMGIVQEPEEEDEPPKKIRIDEKLKAYLERARQAREPFLPRLHHSVKGDEVAVWRPIGLRNPFDDPSMQGRISEIEEPTDEEDWQDDAAVASFPDETSTEPDELGMSSADDSPVPTPPIIEEVPSTPPDFSPRSEDDDGMDID</sequence>
<reference evidence="2 3" key="1">
    <citation type="journal article" date="2017" name="Curr. Biol.">
        <title>Genome architecture and evolution of a unichromosomal asexual nematode.</title>
        <authorList>
            <person name="Fradin H."/>
            <person name="Zegar C."/>
            <person name="Gutwein M."/>
            <person name="Lucas J."/>
            <person name="Kovtun M."/>
            <person name="Corcoran D."/>
            <person name="Baugh L.R."/>
            <person name="Kiontke K."/>
            <person name="Gunsalus K."/>
            <person name="Fitch D.H."/>
            <person name="Piano F."/>
        </authorList>
    </citation>
    <scope>NUCLEOTIDE SEQUENCE [LARGE SCALE GENOMIC DNA]</scope>
    <source>
        <strain evidence="2">PF1309</strain>
    </source>
</reference>
<dbReference type="OrthoDB" id="5840954at2759"/>
<protein>
    <submittedName>
        <fullName evidence="2">Uncharacterized protein</fullName>
    </submittedName>
</protein>
<dbReference type="EMBL" id="LIAE01006478">
    <property type="protein sequence ID" value="PAV89065.1"/>
    <property type="molecule type" value="Genomic_DNA"/>
</dbReference>
<feature type="region of interest" description="Disordered" evidence="1">
    <location>
        <begin position="174"/>
        <end position="258"/>
    </location>
</feature>
<feature type="compositionally biased region" description="Polar residues" evidence="1">
    <location>
        <begin position="95"/>
        <end position="104"/>
    </location>
</feature>
<evidence type="ECO:0000313" key="2">
    <source>
        <dbReference type="EMBL" id="PAV89065.1"/>
    </source>
</evidence>